<dbReference type="NCBIfam" id="TIGR00616">
    <property type="entry name" value="rect"/>
    <property type="match status" value="1"/>
</dbReference>
<dbReference type="EMBL" id="SWLG01000001">
    <property type="protein sequence ID" value="TLS38976.1"/>
    <property type="molecule type" value="Genomic_DNA"/>
</dbReference>
<feature type="region of interest" description="Disordered" evidence="1">
    <location>
        <begin position="1"/>
        <end position="31"/>
    </location>
</feature>
<dbReference type="OrthoDB" id="1045432at2"/>
<organism evidence="2 3">
    <name type="scientific">Exobacillus caeni</name>
    <dbReference type="NCBI Taxonomy" id="2574798"/>
    <lineage>
        <taxon>Bacteria</taxon>
        <taxon>Bacillati</taxon>
        <taxon>Bacillota</taxon>
        <taxon>Bacilli</taxon>
        <taxon>Bacillales</taxon>
        <taxon>Guptibacillaceae</taxon>
        <taxon>Exobacillus</taxon>
    </lineage>
</organism>
<proteinExistence type="predicted"/>
<gene>
    <name evidence="2" type="ORF">FCL54_01295</name>
</gene>
<dbReference type="Proteomes" id="UP000308230">
    <property type="component" value="Unassembled WGS sequence"/>
</dbReference>
<evidence type="ECO:0000256" key="1">
    <source>
        <dbReference type="SAM" id="MobiDB-lite"/>
    </source>
</evidence>
<dbReference type="InterPro" id="IPR004590">
    <property type="entry name" value="ssDNA_annealing_RecT"/>
</dbReference>
<dbReference type="AlphaFoldDB" id="A0A5R9F9N1"/>
<dbReference type="GO" id="GO:0003677">
    <property type="term" value="F:DNA binding"/>
    <property type="evidence" value="ECO:0007669"/>
    <property type="project" value="InterPro"/>
</dbReference>
<feature type="compositionally biased region" description="Basic and acidic residues" evidence="1">
    <location>
        <begin position="247"/>
        <end position="256"/>
    </location>
</feature>
<protein>
    <submittedName>
        <fullName evidence="2">Recombinase RecT</fullName>
    </submittedName>
</protein>
<dbReference type="InterPro" id="IPR018330">
    <property type="entry name" value="RecT_fam"/>
</dbReference>
<evidence type="ECO:0000313" key="3">
    <source>
        <dbReference type="Proteomes" id="UP000308230"/>
    </source>
</evidence>
<sequence>MANQQSGNGNANKIKQKLAQKAETNPERKNQLSLQDYFERMRPQIEKLLPKQVSAKQLLQIAYTQVRKNPKLQQADIRTLLLAVMQAAELGLKPGVLGEAYLIPFYNSRTGQLEVEFQIGYKGFIQLLYRTGQVASITVQGVYEADDFEAVYGSNQLLYHKPNLDTEDRGRVTKYYIYIRFKDGSESFEVMSRKQIENHMRRFTRSKYEGEIIGPWKEDFDAMAKKTVIKQHLKYLPLSSEIREQVDMDETVRHEVEEEPERTDIIDVPASEQENGKNDEQEEKDDGSE</sequence>
<accession>A0A5R9F9N1</accession>
<feature type="compositionally biased region" description="Acidic residues" evidence="1">
    <location>
        <begin position="280"/>
        <end position="289"/>
    </location>
</feature>
<evidence type="ECO:0000313" key="2">
    <source>
        <dbReference type="EMBL" id="TLS38976.1"/>
    </source>
</evidence>
<keyword evidence="3" id="KW-1185">Reference proteome</keyword>
<reference evidence="2 3" key="1">
    <citation type="submission" date="2019-04" db="EMBL/GenBank/DDBJ databases">
        <title>Bacillus caeni sp. nov., a bacterium isolated from mangrove sediment.</title>
        <authorList>
            <person name="Huang H."/>
            <person name="Mo K."/>
            <person name="Hu Y."/>
        </authorList>
    </citation>
    <scope>NUCLEOTIDE SEQUENCE [LARGE SCALE GENOMIC DNA]</scope>
    <source>
        <strain evidence="2 3">HB172195</strain>
    </source>
</reference>
<dbReference type="Pfam" id="PF03837">
    <property type="entry name" value="RecT"/>
    <property type="match status" value="1"/>
</dbReference>
<dbReference type="GO" id="GO:0006259">
    <property type="term" value="P:DNA metabolic process"/>
    <property type="evidence" value="ECO:0007669"/>
    <property type="project" value="InterPro"/>
</dbReference>
<comment type="caution">
    <text evidence="2">The sequence shown here is derived from an EMBL/GenBank/DDBJ whole genome shotgun (WGS) entry which is preliminary data.</text>
</comment>
<feature type="compositionally biased region" description="Polar residues" evidence="1">
    <location>
        <begin position="1"/>
        <end position="13"/>
    </location>
</feature>
<name>A0A5R9F9N1_9BACL</name>
<feature type="region of interest" description="Disordered" evidence="1">
    <location>
        <begin position="247"/>
        <end position="289"/>
    </location>
</feature>
<dbReference type="RefSeq" id="WP_138122364.1">
    <property type="nucleotide sequence ID" value="NZ_SWLG01000001.1"/>
</dbReference>